<proteinExistence type="predicted"/>
<evidence type="ECO:0000313" key="2">
    <source>
        <dbReference type="EMBL" id="BCZ46176.1"/>
    </source>
</evidence>
<evidence type="ECO:0000256" key="1">
    <source>
        <dbReference type="SAM" id="Phobius"/>
    </source>
</evidence>
<dbReference type="PANTHER" id="PTHR36833:SF1">
    <property type="entry name" value="INTEGRAL MEMBRANE TRANSPORT PROTEIN"/>
    <property type="match status" value="1"/>
</dbReference>
<evidence type="ECO:0000313" key="3">
    <source>
        <dbReference type="Proteomes" id="UP000824633"/>
    </source>
</evidence>
<dbReference type="InterPro" id="IPR010390">
    <property type="entry name" value="ABC-2_transporter-like"/>
</dbReference>
<reference evidence="3" key="1">
    <citation type="submission" date="2021-07" db="EMBL/GenBank/DDBJ databases">
        <title>Complete genome sequencing of a Clostridium isolate.</title>
        <authorList>
            <person name="Ueki A."/>
            <person name="Tonouchi A."/>
        </authorList>
    </citation>
    <scope>NUCLEOTIDE SEQUENCE [LARGE SCALE GENOMIC DNA]</scope>
    <source>
        <strain evidence="3">C5S11</strain>
    </source>
</reference>
<feature type="transmembrane region" description="Helical" evidence="1">
    <location>
        <begin position="106"/>
        <end position="137"/>
    </location>
</feature>
<protein>
    <recommendedName>
        <fullName evidence="4">ABC transporter permease</fullName>
    </recommendedName>
</protein>
<dbReference type="Pfam" id="PF06182">
    <property type="entry name" value="ABC2_membrane_6"/>
    <property type="match status" value="1"/>
</dbReference>
<organism evidence="2 3">
    <name type="scientific">Clostridium gelidum</name>
    <dbReference type="NCBI Taxonomy" id="704125"/>
    <lineage>
        <taxon>Bacteria</taxon>
        <taxon>Bacillati</taxon>
        <taxon>Bacillota</taxon>
        <taxon>Clostridia</taxon>
        <taxon>Eubacteriales</taxon>
        <taxon>Clostridiaceae</taxon>
        <taxon>Clostridium</taxon>
    </lineage>
</organism>
<feature type="transmembrane region" description="Helical" evidence="1">
    <location>
        <begin position="149"/>
        <end position="175"/>
    </location>
</feature>
<dbReference type="RefSeq" id="WP_224037688.1">
    <property type="nucleotide sequence ID" value="NZ_AP024849.1"/>
</dbReference>
<name>A0ABN6IVL0_9CLOT</name>
<sequence>MRKYLKIYKEAVKISFSSAIAYRVNFLLNMLITLISNIVLPMVTLMIYGSGASFNDWNIYEVLLIQSIFTISNGFSNMFFNGIVWKTMEEVREGTFEITLIKPVNSMLYLMASTVSMDGIGVILGGIVFFCISIAHIREITALMWMEFFIFFIMGLFVMVGTQLLMAATSFKWVANSRIPEMYSSFIRFGYYPQSIFSRSIILITSYIVPVAMIGFFPASALLGLTEKRMFISIIPCVLFMIIGMYIYQHMVRLYEGVGG</sequence>
<keyword evidence="1" id="KW-1133">Transmembrane helix</keyword>
<gene>
    <name evidence="2" type="ORF">psyc5s11_22430</name>
</gene>
<feature type="transmembrane region" description="Helical" evidence="1">
    <location>
        <begin position="230"/>
        <end position="248"/>
    </location>
</feature>
<accession>A0ABN6IVL0</accession>
<keyword evidence="1" id="KW-0812">Transmembrane</keyword>
<dbReference type="EMBL" id="AP024849">
    <property type="protein sequence ID" value="BCZ46176.1"/>
    <property type="molecule type" value="Genomic_DNA"/>
</dbReference>
<keyword evidence="3" id="KW-1185">Reference proteome</keyword>
<keyword evidence="1" id="KW-0472">Membrane</keyword>
<feature type="transmembrane region" description="Helical" evidence="1">
    <location>
        <begin position="20"/>
        <end position="43"/>
    </location>
</feature>
<evidence type="ECO:0008006" key="4">
    <source>
        <dbReference type="Google" id="ProtNLM"/>
    </source>
</evidence>
<dbReference type="Proteomes" id="UP000824633">
    <property type="component" value="Chromosome"/>
</dbReference>
<feature type="transmembrane region" description="Helical" evidence="1">
    <location>
        <begin position="196"/>
        <end position="218"/>
    </location>
</feature>
<dbReference type="PANTHER" id="PTHR36833">
    <property type="entry name" value="SLR0610 PROTEIN-RELATED"/>
    <property type="match status" value="1"/>
</dbReference>